<keyword evidence="9" id="KW-0533">Nickel</keyword>
<name>A0A7W8ZAJ2_9ACTN</name>
<protein>
    <submittedName>
        <fullName evidence="13">6-phospho-beta-glucosidase</fullName>
        <ecNumber evidence="13">3.2.1.86</ecNumber>
    </submittedName>
</protein>
<comment type="caution">
    <text evidence="13">The sequence shown here is derived from an EMBL/GenBank/DDBJ whole genome shotgun (WGS) entry which is preliminary data.</text>
</comment>
<evidence type="ECO:0000256" key="2">
    <source>
        <dbReference type="ARBA" id="ARBA00022723"/>
    </source>
</evidence>
<reference evidence="13 14" key="1">
    <citation type="submission" date="2020-08" db="EMBL/GenBank/DDBJ databases">
        <title>Sequencing the genomes of 1000 actinobacteria strains.</title>
        <authorList>
            <person name="Klenk H.-P."/>
        </authorList>
    </citation>
    <scope>NUCLEOTIDE SEQUENCE [LARGE SCALE GENOMIC DNA]</scope>
    <source>
        <strain evidence="13 14">DSM 45790</strain>
    </source>
</reference>
<sequence>MRLTILGGGGFRVPLVYGALLRDAGRPRVEEVVLYDLSPERLTAVGHVCAQLAAGHDDAPRVRLTTGLDDALRDATFVFSAIRVGGLEGRTADERVALDLGLLGQETTGPGGVAFGLRTIPVALRVAERVAAVAPRAWVINFTNPAGMITEAMQRVLGDRVIGICDSPLGLVRRAARALGVEPGRVAPDYAGLNHLGWLRGLTYEGRDVLPDLLADDAALKGVEEARLFGADWVRSIGALPNEYLYYYYFTREALAAIGGAPRTRGEALLEQQSRFYAAVAREPGNALAEWRRARRERDASYMAETRDAAQAGERDEADLQAGGYEGIALALMSTIARGGTTTMILNVRNGTAVAGLPQEAVVEVPCVVDPGGVRPLAARPLHGQFLGLVQQVKAVEQLAIEAAVTGSARVALRAFASHPLVDSLPVARALLDGYRARIPELASVLHPAG</sequence>
<keyword evidence="14" id="KW-1185">Reference proteome</keyword>
<dbReference type="PROSITE" id="PS01324">
    <property type="entry name" value="GLYCOSYL_HYDROL_F4"/>
    <property type="match status" value="1"/>
</dbReference>
<proteinExistence type="inferred from homology"/>
<dbReference type="Gene3D" id="3.90.110.10">
    <property type="entry name" value="Lactate dehydrogenase/glycoside hydrolase, family 4, C-terminal"/>
    <property type="match status" value="1"/>
</dbReference>
<keyword evidence="9" id="KW-0408">Iron</keyword>
<dbReference type="InterPro" id="IPR015955">
    <property type="entry name" value="Lactate_DH/Glyco_Ohase_4_C"/>
</dbReference>
<dbReference type="GO" id="GO:0005975">
    <property type="term" value="P:carbohydrate metabolic process"/>
    <property type="evidence" value="ECO:0007669"/>
    <property type="project" value="InterPro"/>
</dbReference>
<dbReference type="EMBL" id="JACHBR010000002">
    <property type="protein sequence ID" value="MBB5630437.1"/>
    <property type="molecule type" value="Genomic_DNA"/>
</dbReference>
<dbReference type="PANTHER" id="PTHR32092:SF5">
    <property type="entry name" value="6-PHOSPHO-BETA-GLUCOSIDASE"/>
    <property type="match status" value="1"/>
</dbReference>
<dbReference type="EC" id="3.2.1.86" evidence="13"/>
<dbReference type="SUPFAM" id="SSF56327">
    <property type="entry name" value="LDH C-terminal domain-like"/>
    <property type="match status" value="1"/>
</dbReference>
<gene>
    <name evidence="13" type="ORF">BJ981_006201</name>
</gene>
<feature type="binding site" evidence="8">
    <location>
        <position position="90"/>
    </location>
    <ligand>
        <name>substrate</name>
    </ligand>
</feature>
<evidence type="ECO:0000256" key="7">
    <source>
        <dbReference type="PIRSR" id="PIRSR601088-1"/>
    </source>
</evidence>
<evidence type="ECO:0000256" key="6">
    <source>
        <dbReference type="ARBA" id="ARBA00023295"/>
    </source>
</evidence>
<dbReference type="GO" id="GO:0008706">
    <property type="term" value="F:6-phospho-beta-glucosidase activity"/>
    <property type="evidence" value="ECO:0007669"/>
    <property type="project" value="UniProtKB-EC"/>
</dbReference>
<evidence type="ECO:0000256" key="1">
    <source>
        <dbReference type="ARBA" id="ARBA00010141"/>
    </source>
</evidence>
<evidence type="ECO:0000256" key="9">
    <source>
        <dbReference type="PIRSR" id="PIRSR601088-3"/>
    </source>
</evidence>
<dbReference type="InterPro" id="IPR001088">
    <property type="entry name" value="Glyco_hydro_4"/>
</dbReference>
<evidence type="ECO:0000256" key="8">
    <source>
        <dbReference type="PIRSR" id="PIRSR601088-2"/>
    </source>
</evidence>
<keyword evidence="5 9" id="KW-0464">Manganese</keyword>
<keyword evidence="2 9" id="KW-0479">Metal-binding</keyword>
<evidence type="ECO:0000256" key="10">
    <source>
        <dbReference type="PIRSR" id="PIRSR601088-4"/>
    </source>
</evidence>
<dbReference type="GO" id="GO:0016616">
    <property type="term" value="F:oxidoreductase activity, acting on the CH-OH group of donors, NAD or NADP as acceptor"/>
    <property type="evidence" value="ECO:0007669"/>
    <property type="project" value="InterPro"/>
</dbReference>
<dbReference type="InterPro" id="IPR019802">
    <property type="entry name" value="GlycHydrolase_4_CS"/>
</dbReference>
<feature type="active site" description="Proton donor" evidence="7">
    <location>
        <position position="166"/>
    </location>
</feature>
<comment type="cofactor">
    <cofactor evidence="11">
        <name>NAD(+)</name>
        <dbReference type="ChEBI" id="CHEBI:57540"/>
    </cofactor>
    <text evidence="11">Binds 1 NAD(+) per subunit.</text>
</comment>
<dbReference type="Gene3D" id="3.40.50.720">
    <property type="entry name" value="NAD(P)-binding Rossmann-like Domain"/>
    <property type="match status" value="1"/>
</dbReference>
<keyword evidence="9" id="KW-0170">Cobalt</keyword>
<feature type="site" description="Increases basicity of active site Tyr" evidence="10">
    <location>
        <position position="106"/>
    </location>
</feature>
<dbReference type="RefSeq" id="WP_184616893.1">
    <property type="nucleotide sequence ID" value="NZ_BOOS01000020.1"/>
</dbReference>
<dbReference type="Pfam" id="PF11975">
    <property type="entry name" value="Glyco_hydro_4C"/>
    <property type="match status" value="1"/>
</dbReference>
<evidence type="ECO:0000256" key="11">
    <source>
        <dbReference type="RuleBase" id="RU361152"/>
    </source>
</evidence>
<dbReference type="PRINTS" id="PR00732">
    <property type="entry name" value="GLHYDRLASE4"/>
</dbReference>
<dbReference type="CDD" id="cd05296">
    <property type="entry name" value="GH4_P_beta_glucosidase"/>
    <property type="match status" value="1"/>
</dbReference>
<feature type="domain" description="Glycosyl hydrolase family 4 C-terminal" evidence="12">
    <location>
        <begin position="190"/>
        <end position="422"/>
    </location>
</feature>
<feature type="binding site" evidence="8">
    <location>
        <position position="144"/>
    </location>
    <ligand>
        <name>substrate</name>
    </ligand>
</feature>
<dbReference type="InterPro" id="IPR022616">
    <property type="entry name" value="Glyco_hydro_4_C"/>
</dbReference>
<accession>A0A7W8ZAJ2</accession>
<organism evidence="13 14">
    <name type="scientific">Sphaerisporangium krabiense</name>
    <dbReference type="NCBI Taxonomy" id="763782"/>
    <lineage>
        <taxon>Bacteria</taxon>
        <taxon>Bacillati</taxon>
        <taxon>Actinomycetota</taxon>
        <taxon>Actinomycetes</taxon>
        <taxon>Streptosporangiales</taxon>
        <taxon>Streptosporangiaceae</taxon>
        <taxon>Sphaerisporangium</taxon>
    </lineage>
</organism>
<keyword evidence="4 11" id="KW-0520">NAD</keyword>
<evidence type="ECO:0000256" key="4">
    <source>
        <dbReference type="ARBA" id="ARBA00023027"/>
    </source>
</evidence>
<dbReference type="Proteomes" id="UP000588112">
    <property type="component" value="Unassembled WGS sequence"/>
</dbReference>
<comment type="similarity">
    <text evidence="1 11">Belongs to the glycosyl hydrolase 4 family.</text>
</comment>
<evidence type="ECO:0000313" key="14">
    <source>
        <dbReference type="Proteomes" id="UP000588112"/>
    </source>
</evidence>
<evidence type="ECO:0000313" key="13">
    <source>
        <dbReference type="EMBL" id="MBB5630437.1"/>
    </source>
</evidence>
<evidence type="ECO:0000256" key="3">
    <source>
        <dbReference type="ARBA" id="ARBA00022801"/>
    </source>
</evidence>
<dbReference type="GO" id="GO:0046872">
    <property type="term" value="F:metal ion binding"/>
    <property type="evidence" value="ECO:0007669"/>
    <property type="project" value="UniProtKB-KW"/>
</dbReference>
<evidence type="ECO:0000259" key="12">
    <source>
        <dbReference type="Pfam" id="PF11975"/>
    </source>
</evidence>
<keyword evidence="3 11" id="KW-0378">Hydrolase</keyword>
<dbReference type="AlphaFoldDB" id="A0A7W8ZAJ2"/>
<evidence type="ECO:0000256" key="5">
    <source>
        <dbReference type="ARBA" id="ARBA00023211"/>
    </source>
</evidence>
<feature type="binding site" evidence="9">
    <location>
        <position position="165"/>
    </location>
    <ligand>
        <name>Mn(2+)</name>
        <dbReference type="ChEBI" id="CHEBI:29035"/>
    </ligand>
</feature>
<dbReference type="SUPFAM" id="SSF51735">
    <property type="entry name" value="NAD(P)-binding Rossmann-fold domains"/>
    <property type="match status" value="1"/>
</dbReference>
<dbReference type="PANTHER" id="PTHR32092">
    <property type="entry name" value="6-PHOSPHO-BETA-GLUCOSIDASE-RELATED"/>
    <property type="match status" value="1"/>
</dbReference>
<keyword evidence="6 11" id="KW-0326">Glycosidase</keyword>
<feature type="binding site" evidence="9">
    <location>
        <position position="195"/>
    </location>
    <ligand>
        <name>Mn(2+)</name>
        <dbReference type="ChEBI" id="CHEBI:29035"/>
    </ligand>
</feature>
<feature type="active site" description="Proton acceptor" evidence="7">
    <location>
        <position position="244"/>
    </location>
</feature>
<dbReference type="InterPro" id="IPR036291">
    <property type="entry name" value="NAD(P)-bd_dom_sf"/>
</dbReference>
<dbReference type="Pfam" id="PF02056">
    <property type="entry name" value="Glyco_hydro_4"/>
    <property type="match status" value="1"/>
</dbReference>